<sequence>MTRTSCLAFCRKCDDVGAPLEDMGGTSESTHISKSRMFIKNDFAILVSLVFVGGAYLRKVYILHENPEWTIHLTRRLDELSAPYETWDLAQGHLDLSSVPPKGVFYSRMSASSHTRDHRYAVEYTSSVLAWLESHGRRVINGSQALQIEVSKAHQAMALWRAGIPSPRTSIAVGEEQLMAAAQAFAGIPFIVKHNRAGKGLGVQLFRDTASLASMLAKGEYDAPVDGVWIVQEYIESPDATITRCEFVGGKFLYAVRVDTSEGFELCPADACQIGDMFCPVGEGGTRSKFEIVEGHPHEWIESYERMLAENGILVAGIESIRDRSGRVYTYDINTNTNYNSDAEARAGIFGMLEVATFLKSELDNLEGMATPHEKVPMR</sequence>
<dbReference type="STRING" id="89784.SAMN04489725_105204"/>
<evidence type="ECO:0000256" key="1">
    <source>
        <dbReference type="PROSITE-ProRule" id="PRU00409"/>
    </source>
</evidence>
<dbReference type="GO" id="GO:0005524">
    <property type="term" value="F:ATP binding"/>
    <property type="evidence" value="ECO:0007669"/>
    <property type="project" value="UniProtKB-UniRule"/>
</dbReference>
<dbReference type="GO" id="GO:0046872">
    <property type="term" value="F:metal ion binding"/>
    <property type="evidence" value="ECO:0007669"/>
    <property type="project" value="InterPro"/>
</dbReference>
<name>A0A1H2TF57_9BACL</name>
<dbReference type="Pfam" id="PF08443">
    <property type="entry name" value="RimK"/>
    <property type="match status" value="1"/>
</dbReference>
<dbReference type="GO" id="GO:0018169">
    <property type="term" value="F:ribosomal S6-glutamic acid ligase activity"/>
    <property type="evidence" value="ECO:0007669"/>
    <property type="project" value="TreeGrafter"/>
</dbReference>
<dbReference type="Gene3D" id="3.30.470.20">
    <property type="entry name" value="ATP-grasp fold, B domain"/>
    <property type="match status" value="1"/>
</dbReference>
<keyword evidence="4" id="KW-1185">Reference proteome</keyword>
<protein>
    <submittedName>
        <fullName evidence="3">ATP-grasp domain-containing protein</fullName>
    </submittedName>
</protein>
<keyword evidence="1" id="KW-0547">Nucleotide-binding</keyword>
<dbReference type="GO" id="GO:0009432">
    <property type="term" value="P:SOS response"/>
    <property type="evidence" value="ECO:0007669"/>
    <property type="project" value="TreeGrafter"/>
</dbReference>
<keyword evidence="1" id="KW-0067">ATP-binding</keyword>
<dbReference type="InterPro" id="IPR013651">
    <property type="entry name" value="ATP-grasp_RimK-type"/>
</dbReference>
<dbReference type="PANTHER" id="PTHR21621:SF0">
    <property type="entry name" value="BETA-CITRYLGLUTAMATE SYNTHASE B-RELATED"/>
    <property type="match status" value="1"/>
</dbReference>
<dbReference type="AlphaFoldDB" id="A0A1H2TF57"/>
<organism evidence="3 4">
    <name type="scientific">Alicyclobacillus hesperidum</name>
    <dbReference type="NCBI Taxonomy" id="89784"/>
    <lineage>
        <taxon>Bacteria</taxon>
        <taxon>Bacillati</taxon>
        <taxon>Bacillota</taxon>
        <taxon>Bacilli</taxon>
        <taxon>Bacillales</taxon>
        <taxon>Alicyclobacillaceae</taxon>
        <taxon>Alicyclobacillus</taxon>
    </lineage>
</organism>
<dbReference type="GO" id="GO:0005737">
    <property type="term" value="C:cytoplasm"/>
    <property type="evidence" value="ECO:0007669"/>
    <property type="project" value="TreeGrafter"/>
</dbReference>
<gene>
    <name evidence="3" type="ORF">SAMN04489725_105204</name>
</gene>
<dbReference type="PANTHER" id="PTHR21621">
    <property type="entry name" value="RIBOSOMAL PROTEIN S6 MODIFICATION PROTEIN"/>
    <property type="match status" value="1"/>
</dbReference>
<proteinExistence type="predicted"/>
<evidence type="ECO:0000313" key="3">
    <source>
        <dbReference type="EMBL" id="SDW42468.1"/>
    </source>
</evidence>
<feature type="domain" description="ATP-grasp" evidence="2">
    <location>
        <begin position="156"/>
        <end position="363"/>
    </location>
</feature>
<dbReference type="PROSITE" id="PS50975">
    <property type="entry name" value="ATP_GRASP"/>
    <property type="match status" value="1"/>
</dbReference>
<evidence type="ECO:0000259" key="2">
    <source>
        <dbReference type="PROSITE" id="PS50975"/>
    </source>
</evidence>
<accession>A0A1H2TF57</accession>
<dbReference type="InterPro" id="IPR011761">
    <property type="entry name" value="ATP-grasp"/>
</dbReference>
<dbReference type="EMBL" id="FNOJ01000005">
    <property type="protein sequence ID" value="SDW42468.1"/>
    <property type="molecule type" value="Genomic_DNA"/>
</dbReference>
<reference evidence="4" key="1">
    <citation type="submission" date="2016-10" db="EMBL/GenBank/DDBJ databases">
        <authorList>
            <person name="Varghese N."/>
        </authorList>
    </citation>
    <scope>NUCLEOTIDE SEQUENCE [LARGE SCALE GENOMIC DNA]</scope>
    <source>
        <strain evidence="4">DSM 12489</strain>
    </source>
</reference>
<evidence type="ECO:0000313" key="4">
    <source>
        <dbReference type="Proteomes" id="UP000182589"/>
    </source>
</evidence>
<dbReference type="SUPFAM" id="SSF56059">
    <property type="entry name" value="Glutathione synthetase ATP-binding domain-like"/>
    <property type="match status" value="1"/>
</dbReference>
<dbReference type="Proteomes" id="UP000182589">
    <property type="component" value="Unassembled WGS sequence"/>
</dbReference>